<feature type="transmembrane region" description="Helical" evidence="1">
    <location>
        <begin position="47"/>
        <end position="68"/>
    </location>
</feature>
<evidence type="ECO:0000313" key="2">
    <source>
        <dbReference type="EMBL" id="MEP1059202.1"/>
    </source>
</evidence>
<proteinExistence type="predicted"/>
<keyword evidence="3" id="KW-1185">Reference proteome</keyword>
<feature type="transmembrane region" description="Helical" evidence="1">
    <location>
        <begin position="118"/>
        <end position="135"/>
    </location>
</feature>
<feature type="transmembrane region" description="Helical" evidence="1">
    <location>
        <begin position="12"/>
        <end position="35"/>
    </location>
</feature>
<feature type="transmembrane region" description="Helical" evidence="1">
    <location>
        <begin position="305"/>
        <end position="324"/>
    </location>
</feature>
<keyword evidence="1" id="KW-0472">Membrane</keyword>
<feature type="transmembrane region" description="Helical" evidence="1">
    <location>
        <begin position="80"/>
        <end position="103"/>
    </location>
</feature>
<evidence type="ECO:0000256" key="1">
    <source>
        <dbReference type="SAM" id="Phobius"/>
    </source>
</evidence>
<protein>
    <submittedName>
        <fullName evidence="2">Uncharacterized protein</fullName>
    </submittedName>
</protein>
<keyword evidence="1" id="KW-1133">Transmembrane helix</keyword>
<dbReference type="RefSeq" id="WP_242033499.1">
    <property type="nucleotide sequence ID" value="NZ_JAMPLM010000009.1"/>
</dbReference>
<feature type="transmembrane region" description="Helical" evidence="1">
    <location>
        <begin position="336"/>
        <end position="355"/>
    </location>
</feature>
<feature type="transmembrane region" description="Helical" evidence="1">
    <location>
        <begin position="277"/>
        <end position="298"/>
    </location>
</feature>
<comment type="caution">
    <text evidence="2">The sequence shown here is derived from an EMBL/GenBank/DDBJ whole genome shotgun (WGS) entry which is preliminary data.</text>
</comment>
<reference evidence="2 3" key="1">
    <citation type="submission" date="2022-04" db="EMBL/GenBank/DDBJ databases">
        <title>Positive selection, recombination, and allopatry shape intraspecific diversity of widespread and dominant cyanobacteria.</title>
        <authorList>
            <person name="Wei J."/>
            <person name="Shu W."/>
            <person name="Hu C."/>
        </authorList>
    </citation>
    <scope>NUCLEOTIDE SEQUENCE [LARGE SCALE GENOMIC DNA]</scope>
    <source>
        <strain evidence="2 3">AS-A4</strain>
    </source>
</reference>
<keyword evidence="1" id="KW-0812">Transmembrane</keyword>
<sequence>MDKSSSSPKAFPSVQTLVLAQIVWAVLALLFFLLFSVSLPGEDRPQWYAIGTTVFEEVAYLTAAWLCFRNWRSPQIVSGRNVWLCIGLGVSFYFLGGLLFFYWETVLGQDAAVSPGDFFYILTYIFLILGIILAVSSRRLSLEMWQWGVVAIIAAISIVIAWFVSSPPAGGNVTQSLLIQPVAAQTAPATRPTTKPVVKASPKVAPAAKPKPAAVASPVTPPAVAPVPAAADKNALTVEAATPTAPAALAAPKVEPPGWVKSLENVLDPLKSYVNGFYIVCDVLLLILATTLLLAFWGGRFAQSWRMIAAAAFSLYIADIWFKYTTTYIPNYQSGGFLEVFWVFSGVLFGIGAALEHDLSSRARSRSSGRRRASL</sequence>
<dbReference type="EMBL" id="JAMPLM010000009">
    <property type="protein sequence ID" value="MEP1059202.1"/>
    <property type="molecule type" value="Genomic_DNA"/>
</dbReference>
<feature type="transmembrane region" description="Helical" evidence="1">
    <location>
        <begin position="147"/>
        <end position="164"/>
    </location>
</feature>
<name>A0ABV0KIY0_9CYAN</name>
<accession>A0ABV0KIY0</accession>
<dbReference type="Proteomes" id="UP001476950">
    <property type="component" value="Unassembled WGS sequence"/>
</dbReference>
<evidence type="ECO:0000313" key="3">
    <source>
        <dbReference type="Proteomes" id="UP001476950"/>
    </source>
</evidence>
<gene>
    <name evidence="2" type="ORF">NDI38_12210</name>
</gene>
<organism evidence="2 3">
    <name type="scientific">Stenomitos frigidus AS-A4</name>
    <dbReference type="NCBI Taxonomy" id="2933935"/>
    <lineage>
        <taxon>Bacteria</taxon>
        <taxon>Bacillati</taxon>
        <taxon>Cyanobacteriota</taxon>
        <taxon>Cyanophyceae</taxon>
        <taxon>Leptolyngbyales</taxon>
        <taxon>Leptolyngbyaceae</taxon>
        <taxon>Stenomitos</taxon>
    </lineage>
</organism>